<organism evidence="1 2">
    <name type="scientific">Evansella alkalicola</name>
    <dbReference type="NCBI Taxonomy" id="745819"/>
    <lineage>
        <taxon>Bacteria</taxon>
        <taxon>Bacillati</taxon>
        <taxon>Bacillota</taxon>
        <taxon>Bacilli</taxon>
        <taxon>Bacillales</taxon>
        <taxon>Bacillaceae</taxon>
        <taxon>Evansella</taxon>
    </lineage>
</organism>
<reference evidence="1 2" key="1">
    <citation type="submission" date="2021-06" db="EMBL/GenBank/DDBJ databases">
        <title>Bacillus sp. RD4P76, an endophyte from a halophyte.</title>
        <authorList>
            <person name="Sun J.-Q."/>
        </authorList>
    </citation>
    <scope>NUCLEOTIDE SEQUENCE [LARGE SCALE GENOMIC DNA]</scope>
    <source>
        <strain evidence="1 2">JCM 17098</strain>
    </source>
</reference>
<comment type="caution">
    <text evidence="1">The sequence shown here is derived from an EMBL/GenBank/DDBJ whole genome shotgun (WGS) entry which is preliminary data.</text>
</comment>
<protein>
    <submittedName>
        <fullName evidence="1">Uncharacterized protein</fullName>
    </submittedName>
</protein>
<keyword evidence="2" id="KW-1185">Reference proteome</keyword>
<dbReference type="RefSeq" id="WP_088074555.1">
    <property type="nucleotide sequence ID" value="NZ_JAHQCR010000021.1"/>
</dbReference>
<dbReference type="Proteomes" id="UP000790580">
    <property type="component" value="Unassembled WGS sequence"/>
</dbReference>
<proteinExistence type="predicted"/>
<sequence length="185" mass="21531">MRQFLYSFIVIIIMMVGCSSEEEHLYSSEGRDPIISETEAGDFIIRLQSSKGIYKEDESVKIVAKLKYVGEEDSITIFYGESPFLYDITETELGIHATNIHQRLENPTNEQLLDRGEWLEKEFNKTFLSASDEEYLESFEWFLDGEGFPAGNYEIELRTDFLTLNVDDDEFQQHNYSTNIMLKSE</sequence>
<evidence type="ECO:0000313" key="1">
    <source>
        <dbReference type="EMBL" id="MBU9720841.1"/>
    </source>
</evidence>
<dbReference type="EMBL" id="JAHQCR010000021">
    <property type="protein sequence ID" value="MBU9720841.1"/>
    <property type="molecule type" value="Genomic_DNA"/>
</dbReference>
<evidence type="ECO:0000313" key="2">
    <source>
        <dbReference type="Proteomes" id="UP000790580"/>
    </source>
</evidence>
<gene>
    <name evidence="1" type="ORF">KS407_05185</name>
</gene>
<name>A0ABS6JRZ9_9BACI</name>
<accession>A0ABS6JRZ9</accession>
<dbReference type="PROSITE" id="PS51257">
    <property type="entry name" value="PROKAR_LIPOPROTEIN"/>
    <property type="match status" value="1"/>
</dbReference>